<dbReference type="GO" id="GO:0008239">
    <property type="term" value="F:dipeptidyl-peptidase activity"/>
    <property type="evidence" value="ECO:0007669"/>
    <property type="project" value="TreeGrafter"/>
</dbReference>
<dbReference type="Gene3D" id="2.140.10.30">
    <property type="entry name" value="Dipeptidylpeptidase IV, N-terminal domain"/>
    <property type="match status" value="1"/>
</dbReference>
<feature type="domain" description="Dipeptidylpeptidase IV N-terminal" evidence="2">
    <location>
        <begin position="3"/>
        <end position="262"/>
    </location>
</feature>
<organism evidence="3">
    <name type="scientific">marine sediment metagenome</name>
    <dbReference type="NCBI Taxonomy" id="412755"/>
    <lineage>
        <taxon>unclassified sequences</taxon>
        <taxon>metagenomes</taxon>
        <taxon>ecological metagenomes</taxon>
    </lineage>
</organism>
<dbReference type="GO" id="GO:0006508">
    <property type="term" value="P:proteolysis"/>
    <property type="evidence" value="ECO:0007669"/>
    <property type="project" value="InterPro"/>
</dbReference>
<dbReference type="PANTHER" id="PTHR11731:SF193">
    <property type="entry name" value="DIPEPTIDYL PEPTIDASE 9"/>
    <property type="match status" value="1"/>
</dbReference>
<comment type="caution">
    <text evidence="3">The sequence shown here is derived from an EMBL/GenBank/DDBJ whole genome shotgun (WGS) entry which is preliminary data.</text>
</comment>
<dbReference type="SUPFAM" id="SSF82171">
    <property type="entry name" value="DPP6 N-terminal domain-like"/>
    <property type="match status" value="1"/>
</dbReference>
<dbReference type="EMBL" id="BARU01031273">
    <property type="protein sequence ID" value="GAH72834.1"/>
    <property type="molecule type" value="Genomic_DNA"/>
</dbReference>
<feature type="non-terminal residue" evidence="3">
    <location>
        <position position="1"/>
    </location>
</feature>
<proteinExistence type="predicted"/>
<feature type="region of interest" description="Disordered" evidence="1">
    <location>
        <begin position="244"/>
        <end position="263"/>
    </location>
</feature>
<feature type="non-terminal residue" evidence="3">
    <location>
        <position position="263"/>
    </location>
</feature>
<sequence length="263" mass="30497">SSHQITQLTKDGSSIIINGTFDWVYEEEFSLRDGFRWSPDSQSIAYWQLDTEGVRDFYLINNTDSLYPRIIPIQYPKVGEKNSSCRIGVVSVKGGETRWFRVKGDPRNTYIARMDWAANSKEIVFQRLNRLQNTNQVMLGDARTGRTRTILTERDKAWVDVVNDLQWLDDGGRFTWVSERDGWRHVYHVLRSGKKLTLLTPGEFDVISVQSVDEKGGWLYYIASPDNPTQRYLYRFRLDGSGKAERLTPQSQSGTHRYRISPD</sequence>
<protein>
    <recommendedName>
        <fullName evidence="2">Dipeptidylpeptidase IV N-terminal domain-containing protein</fullName>
    </recommendedName>
</protein>
<name>X1J394_9ZZZZ</name>
<evidence type="ECO:0000259" key="2">
    <source>
        <dbReference type="Pfam" id="PF00930"/>
    </source>
</evidence>
<accession>X1J394</accession>
<evidence type="ECO:0000313" key="3">
    <source>
        <dbReference type="EMBL" id="GAH72834.1"/>
    </source>
</evidence>
<dbReference type="PANTHER" id="PTHR11731">
    <property type="entry name" value="PROTEASE FAMILY S9B,C DIPEPTIDYL-PEPTIDASE IV-RELATED"/>
    <property type="match status" value="1"/>
</dbReference>
<dbReference type="AlphaFoldDB" id="X1J394"/>
<gene>
    <name evidence="3" type="ORF">S03H2_49491</name>
</gene>
<evidence type="ECO:0000256" key="1">
    <source>
        <dbReference type="SAM" id="MobiDB-lite"/>
    </source>
</evidence>
<dbReference type="Pfam" id="PF00930">
    <property type="entry name" value="DPPIV_N"/>
    <property type="match status" value="1"/>
</dbReference>
<reference evidence="3" key="1">
    <citation type="journal article" date="2014" name="Front. Microbiol.">
        <title>High frequency of phylogenetically diverse reductive dehalogenase-homologous genes in deep subseafloor sedimentary metagenomes.</title>
        <authorList>
            <person name="Kawai M."/>
            <person name="Futagami T."/>
            <person name="Toyoda A."/>
            <person name="Takaki Y."/>
            <person name="Nishi S."/>
            <person name="Hori S."/>
            <person name="Arai W."/>
            <person name="Tsubouchi T."/>
            <person name="Morono Y."/>
            <person name="Uchiyama I."/>
            <person name="Ito T."/>
            <person name="Fujiyama A."/>
            <person name="Inagaki F."/>
            <person name="Takami H."/>
        </authorList>
    </citation>
    <scope>NUCLEOTIDE SEQUENCE</scope>
    <source>
        <strain evidence="3">Expedition CK06-06</strain>
    </source>
</reference>
<dbReference type="InterPro" id="IPR002469">
    <property type="entry name" value="Peptidase_S9B_N"/>
</dbReference>
<dbReference type="InterPro" id="IPR050278">
    <property type="entry name" value="Serine_Prot_S9B/DPPIV"/>
</dbReference>